<feature type="chain" id="PRO_5018579156" description="Secreted protein" evidence="1">
    <location>
        <begin position="19"/>
        <end position="87"/>
    </location>
</feature>
<evidence type="ECO:0008006" key="4">
    <source>
        <dbReference type="Google" id="ProtNLM"/>
    </source>
</evidence>
<keyword evidence="1" id="KW-0732">Signal</keyword>
<dbReference type="EnsemblPlants" id="Solyc02g071587.1.1">
    <property type="protein sequence ID" value="Solyc02g071587.1.1"/>
    <property type="gene ID" value="Solyc02g071587.1"/>
</dbReference>
<evidence type="ECO:0000313" key="3">
    <source>
        <dbReference type="Proteomes" id="UP000004994"/>
    </source>
</evidence>
<sequence>MLFRACLLSLAYGFQAVARVTADAASHLRANRHREGYMFPSRIITGLARFLYLVNYDVKPSVLTLRLQKALDPNFIYYIIQLQTDVL</sequence>
<organism evidence="2">
    <name type="scientific">Solanum lycopersicum</name>
    <name type="common">Tomato</name>
    <name type="synonym">Lycopersicon esculentum</name>
    <dbReference type="NCBI Taxonomy" id="4081"/>
    <lineage>
        <taxon>Eukaryota</taxon>
        <taxon>Viridiplantae</taxon>
        <taxon>Streptophyta</taxon>
        <taxon>Embryophyta</taxon>
        <taxon>Tracheophyta</taxon>
        <taxon>Spermatophyta</taxon>
        <taxon>Magnoliopsida</taxon>
        <taxon>eudicotyledons</taxon>
        <taxon>Gunneridae</taxon>
        <taxon>Pentapetalae</taxon>
        <taxon>asterids</taxon>
        <taxon>lamiids</taxon>
        <taxon>Solanales</taxon>
        <taxon>Solanaceae</taxon>
        <taxon>Solanoideae</taxon>
        <taxon>Solaneae</taxon>
        <taxon>Solanum</taxon>
        <taxon>Solanum subgen. Lycopersicon</taxon>
    </lineage>
</organism>
<accession>A0A3Q7F2H1</accession>
<proteinExistence type="predicted"/>
<reference evidence="2" key="1">
    <citation type="journal article" date="2012" name="Nature">
        <title>The tomato genome sequence provides insights into fleshy fruit evolution.</title>
        <authorList>
            <consortium name="Tomato Genome Consortium"/>
        </authorList>
    </citation>
    <scope>NUCLEOTIDE SEQUENCE [LARGE SCALE GENOMIC DNA]</scope>
    <source>
        <strain evidence="2">cv. Heinz 1706</strain>
    </source>
</reference>
<keyword evidence="3" id="KW-1185">Reference proteome</keyword>
<dbReference type="Gramene" id="Solyc02g071587.1.1">
    <property type="protein sequence ID" value="Solyc02g071587.1.1"/>
    <property type="gene ID" value="Solyc02g071587.1"/>
</dbReference>
<feature type="signal peptide" evidence="1">
    <location>
        <begin position="1"/>
        <end position="18"/>
    </location>
</feature>
<dbReference type="InParanoid" id="A0A3Q7F2H1"/>
<reference evidence="2" key="2">
    <citation type="submission" date="2019-01" db="UniProtKB">
        <authorList>
            <consortium name="EnsemblPlants"/>
        </authorList>
    </citation>
    <scope>IDENTIFICATION</scope>
    <source>
        <strain evidence="2">cv. Heinz 1706</strain>
    </source>
</reference>
<evidence type="ECO:0000313" key="2">
    <source>
        <dbReference type="EnsemblPlants" id="Solyc02g071587.1.1"/>
    </source>
</evidence>
<dbReference type="Proteomes" id="UP000004994">
    <property type="component" value="Chromosome 2"/>
</dbReference>
<dbReference type="AlphaFoldDB" id="A0A3Q7F2H1"/>
<protein>
    <recommendedName>
        <fullName evidence="4">Secreted protein</fullName>
    </recommendedName>
</protein>
<evidence type="ECO:0000256" key="1">
    <source>
        <dbReference type="SAM" id="SignalP"/>
    </source>
</evidence>
<name>A0A3Q7F2H1_SOLLC</name>